<reference evidence="2" key="1">
    <citation type="submission" date="2010-08" db="EMBL/GenBank/DDBJ databases">
        <authorList>
            <consortium name="Caenorhabditis japonica Sequencing Consortium"/>
            <person name="Wilson R.K."/>
        </authorList>
    </citation>
    <scope>NUCLEOTIDE SEQUENCE [LARGE SCALE GENOMIC DNA]</scope>
    <source>
        <strain evidence="2">DF5081</strain>
    </source>
</reference>
<accession>A0A8R1IVN5</accession>
<reference evidence="1" key="2">
    <citation type="submission" date="2022-06" db="UniProtKB">
        <authorList>
            <consortium name="EnsemblMetazoa"/>
        </authorList>
    </citation>
    <scope>IDENTIFICATION</scope>
    <source>
        <strain evidence="1">DF5081</strain>
    </source>
</reference>
<organism evidence="1 2">
    <name type="scientific">Caenorhabditis japonica</name>
    <dbReference type="NCBI Taxonomy" id="281687"/>
    <lineage>
        <taxon>Eukaryota</taxon>
        <taxon>Metazoa</taxon>
        <taxon>Ecdysozoa</taxon>
        <taxon>Nematoda</taxon>
        <taxon>Chromadorea</taxon>
        <taxon>Rhabditida</taxon>
        <taxon>Rhabditina</taxon>
        <taxon>Rhabditomorpha</taxon>
        <taxon>Rhabditoidea</taxon>
        <taxon>Rhabditidae</taxon>
        <taxon>Peloderinae</taxon>
        <taxon>Caenorhabditis</taxon>
    </lineage>
</organism>
<name>A0A8R1IVN5_CAEJA</name>
<sequence>MYFNYRFYGKYSADLLCFRKSTLSIYCLNFPEPIAQYPVDNRVEIQPRPSQLPMREFSKSLDLSESYLQASLDDDVAEQLIGRNGTDY</sequence>
<dbReference type="AlphaFoldDB" id="A0A8R1IVN5"/>
<keyword evidence="2" id="KW-1185">Reference proteome</keyword>
<protein>
    <submittedName>
        <fullName evidence="1">Uncharacterized protein</fullName>
    </submittedName>
</protein>
<proteinExistence type="predicted"/>
<dbReference type="EnsemblMetazoa" id="CJA42702c.1">
    <property type="protein sequence ID" value="CJA42702c.1"/>
    <property type="gene ID" value="WBGene00218550"/>
</dbReference>
<evidence type="ECO:0000313" key="2">
    <source>
        <dbReference type="Proteomes" id="UP000005237"/>
    </source>
</evidence>
<dbReference type="Proteomes" id="UP000005237">
    <property type="component" value="Unassembled WGS sequence"/>
</dbReference>
<evidence type="ECO:0000313" key="1">
    <source>
        <dbReference type="EnsemblMetazoa" id="CJA42702c.1"/>
    </source>
</evidence>